<dbReference type="AlphaFoldDB" id="I4B8E3"/>
<dbReference type="KEGG" id="tpx:Turpa_2911"/>
<feature type="transmembrane region" description="Helical" evidence="1">
    <location>
        <begin position="101"/>
        <end position="122"/>
    </location>
</feature>
<feature type="transmembrane region" description="Helical" evidence="1">
    <location>
        <begin position="69"/>
        <end position="95"/>
    </location>
</feature>
<dbReference type="HOGENOM" id="CLU_155178_0_0_12"/>
<dbReference type="EMBL" id="CP002959">
    <property type="protein sequence ID" value="AFM13550.1"/>
    <property type="molecule type" value="Genomic_DNA"/>
</dbReference>
<evidence type="ECO:0000313" key="2">
    <source>
        <dbReference type="EMBL" id="AFM13550.1"/>
    </source>
</evidence>
<keyword evidence="1" id="KW-0812">Transmembrane</keyword>
<reference evidence="2 3" key="1">
    <citation type="submission" date="2012-06" db="EMBL/GenBank/DDBJ databases">
        <title>The complete chromosome of genome of Turneriella parva DSM 21527.</title>
        <authorList>
            <consortium name="US DOE Joint Genome Institute (JGI-PGF)"/>
            <person name="Lucas S."/>
            <person name="Han J."/>
            <person name="Lapidus A."/>
            <person name="Bruce D."/>
            <person name="Goodwin L."/>
            <person name="Pitluck S."/>
            <person name="Peters L."/>
            <person name="Kyrpides N."/>
            <person name="Mavromatis K."/>
            <person name="Ivanova N."/>
            <person name="Mikhailova N."/>
            <person name="Chertkov O."/>
            <person name="Detter J.C."/>
            <person name="Tapia R."/>
            <person name="Han C."/>
            <person name="Land M."/>
            <person name="Hauser L."/>
            <person name="Markowitz V."/>
            <person name="Cheng J.-F."/>
            <person name="Hugenholtz P."/>
            <person name="Woyke T."/>
            <person name="Wu D."/>
            <person name="Gronow S."/>
            <person name="Wellnitz S."/>
            <person name="Brambilla E."/>
            <person name="Klenk H.-P."/>
            <person name="Eisen J.A."/>
        </authorList>
    </citation>
    <scope>NUCLEOTIDE SEQUENCE [LARGE SCALE GENOMIC DNA]</scope>
    <source>
        <strain evidence="3">ATCC BAA-1111 / DSM 21527 / NCTC 11395 / H</strain>
    </source>
</reference>
<proteinExistence type="predicted"/>
<evidence type="ECO:0000313" key="3">
    <source>
        <dbReference type="Proteomes" id="UP000006048"/>
    </source>
</evidence>
<feature type="transmembrane region" description="Helical" evidence="1">
    <location>
        <begin position="25"/>
        <end position="48"/>
    </location>
</feature>
<sequence>MDSQNIKGLEAMLERCISTSHTGDIILSIVPMVAVVFGSVLVFFLMLYNYRLRKEKIRLQIPTDSARDHLRFISLLTGCLSFSAGLPLTLFFLFTRPANPGILGGLIPLCAGIGLVVFYYLSDRKAGAHAGK</sequence>
<keyword evidence="1" id="KW-0472">Membrane</keyword>
<accession>I4B8E3</accession>
<protein>
    <submittedName>
        <fullName evidence="2">Uncharacterized protein</fullName>
    </submittedName>
</protein>
<dbReference type="STRING" id="869212.Turpa_2911"/>
<keyword evidence="1" id="KW-1133">Transmembrane helix</keyword>
<dbReference type="Proteomes" id="UP000006048">
    <property type="component" value="Chromosome"/>
</dbReference>
<gene>
    <name evidence="2" type="ordered locus">Turpa_2911</name>
</gene>
<name>I4B8E3_TURPD</name>
<organism evidence="2 3">
    <name type="scientific">Turneriella parva (strain ATCC BAA-1111 / DSM 21527 / NCTC 11395 / H)</name>
    <name type="common">Leptospira parva</name>
    <dbReference type="NCBI Taxonomy" id="869212"/>
    <lineage>
        <taxon>Bacteria</taxon>
        <taxon>Pseudomonadati</taxon>
        <taxon>Spirochaetota</taxon>
        <taxon>Spirochaetia</taxon>
        <taxon>Leptospirales</taxon>
        <taxon>Leptospiraceae</taxon>
        <taxon>Turneriella</taxon>
    </lineage>
</organism>
<dbReference type="RefSeq" id="WP_014804052.1">
    <property type="nucleotide sequence ID" value="NC_018020.1"/>
</dbReference>
<evidence type="ECO:0000256" key="1">
    <source>
        <dbReference type="SAM" id="Phobius"/>
    </source>
</evidence>
<keyword evidence="3" id="KW-1185">Reference proteome</keyword>